<reference evidence="2" key="1">
    <citation type="submission" date="2017-09" db="EMBL/GenBank/DDBJ databases">
        <title>Depth-based differentiation of microbial function through sediment-hosted aquifers and enrichment of novel symbionts in the deep terrestrial subsurface.</title>
        <authorList>
            <person name="Probst A.J."/>
            <person name="Ladd B."/>
            <person name="Jarett J.K."/>
            <person name="Geller-Mcgrath D.E."/>
            <person name="Sieber C.M.K."/>
            <person name="Emerson J.B."/>
            <person name="Anantharaman K."/>
            <person name="Thomas B.C."/>
            <person name="Malmstrom R."/>
            <person name="Stieglmeier M."/>
            <person name="Klingl A."/>
            <person name="Woyke T."/>
            <person name="Ryan C.M."/>
            <person name="Banfield J.F."/>
        </authorList>
    </citation>
    <scope>NUCLEOTIDE SEQUENCE [LARGE SCALE GENOMIC DNA]</scope>
</reference>
<accession>A0A2M8GJC8</accession>
<dbReference type="Proteomes" id="UP000228960">
    <property type="component" value="Unassembled WGS sequence"/>
</dbReference>
<dbReference type="EMBL" id="PFQM01000070">
    <property type="protein sequence ID" value="PJC80145.1"/>
    <property type="molecule type" value="Genomic_DNA"/>
</dbReference>
<evidence type="ECO:0000313" key="1">
    <source>
        <dbReference type="EMBL" id="PJC80145.1"/>
    </source>
</evidence>
<name>A0A2M8GJC8_9BACT</name>
<proteinExistence type="predicted"/>
<gene>
    <name evidence="1" type="ORF">CO009_02715</name>
</gene>
<protein>
    <submittedName>
        <fullName evidence="1">Uncharacterized protein</fullName>
    </submittedName>
</protein>
<dbReference type="AlphaFoldDB" id="A0A2M8GJC8"/>
<feature type="non-terminal residue" evidence="1">
    <location>
        <position position="1"/>
    </location>
</feature>
<comment type="caution">
    <text evidence="1">The sequence shown here is derived from an EMBL/GenBank/DDBJ whole genome shotgun (WGS) entry which is preliminary data.</text>
</comment>
<evidence type="ECO:0000313" key="2">
    <source>
        <dbReference type="Proteomes" id="UP000228960"/>
    </source>
</evidence>
<organism evidence="1 2">
    <name type="scientific">Candidatus Shapirobacteria bacterium CG_4_8_14_3_um_filter_35_11</name>
    <dbReference type="NCBI Taxonomy" id="1974874"/>
    <lineage>
        <taxon>Bacteria</taxon>
        <taxon>Candidatus Shapironibacteriota</taxon>
    </lineage>
</organism>
<sequence>EANQKAFNLDSSELSTQEGKVIKILQPICTQAMARTVLDTGFESVHGGRFQSRFFEYYSEVVNELNTRASVQALVTE</sequence>